<feature type="region of interest" description="Disordered" evidence="1">
    <location>
        <begin position="205"/>
        <end position="225"/>
    </location>
</feature>
<reference evidence="3 4" key="1">
    <citation type="journal article" date="2017" name="PLoS Biol.">
        <title>The sea cucumber genome provides insights into morphological evolution and visceral regeneration.</title>
        <authorList>
            <person name="Zhang X."/>
            <person name="Sun L."/>
            <person name="Yuan J."/>
            <person name="Sun Y."/>
            <person name="Gao Y."/>
            <person name="Zhang L."/>
            <person name="Li S."/>
            <person name="Dai H."/>
            <person name="Hamel J.F."/>
            <person name="Liu C."/>
            <person name="Yu Y."/>
            <person name="Liu S."/>
            <person name="Lin W."/>
            <person name="Guo K."/>
            <person name="Jin S."/>
            <person name="Xu P."/>
            <person name="Storey K.B."/>
            <person name="Huan P."/>
            <person name="Zhang T."/>
            <person name="Zhou Y."/>
            <person name="Zhang J."/>
            <person name="Lin C."/>
            <person name="Li X."/>
            <person name="Xing L."/>
            <person name="Huo D."/>
            <person name="Sun M."/>
            <person name="Wang L."/>
            <person name="Mercier A."/>
            <person name="Li F."/>
            <person name="Yang H."/>
            <person name="Xiang J."/>
        </authorList>
    </citation>
    <scope>NUCLEOTIDE SEQUENCE [LARGE SCALE GENOMIC DNA]</scope>
    <source>
        <strain evidence="3">Shaxun</strain>
        <tissue evidence="3">Muscle</tissue>
    </source>
</reference>
<dbReference type="AlphaFoldDB" id="A0A2G8KE97"/>
<dbReference type="EMBL" id="MRZV01000652">
    <property type="protein sequence ID" value="PIK46327.1"/>
    <property type="molecule type" value="Genomic_DNA"/>
</dbReference>
<organism evidence="3 4">
    <name type="scientific">Stichopus japonicus</name>
    <name type="common">Sea cucumber</name>
    <dbReference type="NCBI Taxonomy" id="307972"/>
    <lineage>
        <taxon>Eukaryota</taxon>
        <taxon>Metazoa</taxon>
        <taxon>Echinodermata</taxon>
        <taxon>Eleutherozoa</taxon>
        <taxon>Echinozoa</taxon>
        <taxon>Holothuroidea</taxon>
        <taxon>Aspidochirotacea</taxon>
        <taxon>Aspidochirotida</taxon>
        <taxon>Stichopodidae</taxon>
        <taxon>Apostichopus</taxon>
    </lineage>
</organism>
<keyword evidence="2" id="KW-0812">Transmembrane</keyword>
<evidence type="ECO:0000256" key="1">
    <source>
        <dbReference type="SAM" id="MobiDB-lite"/>
    </source>
</evidence>
<evidence type="ECO:0000256" key="2">
    <source>
        <dbReference type="SAM" id="Phobius"/>
    </source>
</evidence>
<evidence type="ECO:0000313" key="4">
    <source>
        <dbReference type="Proteomes" id="UP000230750"/>
    </source>
</evidence>
<protein>
    <submittedName>
        <fullName evidence="3">Uncharacterized protein</fullName>
    </submittedName>
</protein>
<comment type="caution">
    <text evidence="3">The sequence shown here is derived from an EMBL/GenBank/DDBJ whole genome shotgun (WGS) entry which is preliminary data.</text>
</comment>
<evidence type="ECO:0000313" key="3">
    <source>
        <dbReference type="EMBL" id="PIK46327.1"/>
    </source>
</evidence>
<keyword evidence="2" id="KW-1133">Transmembrane helix</keyword>
<feature type="transmembrane region" description="Helical" evidence="2">
    <location>
        <begin position="6"/>
        <end position="34"/>
    </location>
</feature>
<keyword evidence="2" id="KW-0472">Membrane</keyword>
<sequence>MPSRTTPIVAIILGILGGILLIFLILLCCLVILISYSQRQQQIKELKNNYLFDRMPTLPFSGLSGDSFTSEDAMSETSDSVISDETIRTISSTQSRGNSWEIARRIEDIDEDTRMRYLMEVIRNSPYINERMRAQVPASLSEYMPSLDLDTMSAASSTSSFVRPYIATGMEASESSSESSINYGTSRRTFRLPRPNLRRVNSVDLEQVTEEDEEEETAQRFSGTDRNQNILPFEYF</sequence>
<accession>A0A2G8KE97</accession>
<dbReference type="Proteomes" id="UP000230750">
    <property type="component" value="Unassembled WGS sequence"/>
</dbReference>
<keyword evidence="4" id="KW-1185">Reference proteome</keyword>
<proteinExistence type="predicted"/>
<name>A0A2G8KE97_STIJA</name>
<feature type="compositionally biased region" description="Acidic residues" evidence="1">
    <location>
        <begin position="207"/>
        <end position="216"/>
    </location>
</feature>
<gene>
    <name evidence="3" type="ORF">BSL78_16815</name>
</gene>